<feature type="region of interest" description="Disordered" evidence="1">
    <location>
        <begin position="82"/>
        <end position="108"/>
    </location>
</feature>
<gene>
    <name evidence="2" type="ORF">Cni_G22769</name>
</gene>
<dbReference type="Proteomes" id="UP001327560">
    <property type="component" value="Chromosome 7"/>
</dbReference>
<dbReference type="EMBL" id="CP136896">
    <property type="protein sequence ID" value="WOL13989.1"/>
    <property type="molecule type" value="Genomic_DNA"/>
</dbReference>
<evidence type="ECO:0000256" key="1">
    <source>
        <dbReference type="SAM" id="MobiDB-lite"/>
    </source>
</evidence>
<protein>
    <submittedName>
        <fullName evidence="2">Uncharacterized protein</fullName>
    </submittedName>
</protein>
<evidence type="ECO:0000313" key="2">
    <source>
        <dbReference type="EMBL" id="WOL13989.1"/>
    </source>
</evidence>
<keyword evidence="3" id="KW-1185">Reference proteome</keyword>
<proteinExistence type="predicted"/>
<reference evidence="2 3" key="1">
    <citation type="submission" date="2023-10" db="EMBL/GenBank/DDBJ databases">
        <title>Chromosome-scale genome assembly provides insights into flower coloration mechanisms of Canna indica.</title>
        <authorList>
            <person name="Li C."/>
        </authorList>
    </citation>
    <scope>NUCLEOTIDE SEQUENCE [LARGE SCALE GENOMIC DNA]</scope>
    <source>
        <tissue evidence="2">Flower</tissue>
    </source>
</reference>
<organism evidence="2 3">
    <name type="scientific">Canna indica</name>
    <name type="common">Indian-shot</name>
    <dbReference type="NCBI Taxonomy" id="4628"/>
    <lineage>
        <taxon>Eukaryota</taxon>
        <taxon>Viridiplantae</taxon>
        <taxon>Streptophyta</taxon>
        <taxon>Embryophyta</taxon>
        <taxon>Tracheophyta</taxon>
        <taxon>Spermatophyta</taxon>
        <taxon>Magnoliopsida</taxon>
        <taxon>Liliopsida</taxon>
        <taxon>Zingiberales</taxon>
        <taxon>Cannaceae</taxon>
        <taxon>Canna</taxon>
    </lineage>
</organism>
<evidence type="ECO:0000313" key="3">
    <source>
        <dbReference type="Proteomes" id="UP001327560"/>
    </source>
</evidence>
<sequence>MGKHGDGLPDPHLPAAQPGRFVTERAIRVQIVVQNFYGSPLLEVPRLPRPPLHAMERIHQQVQGAILPLPVLLLRLLEARRRSEPRVRPPPPVPSLRSTSPRGLDLRF</sequence>
<dbReference type="AlphaFoldDB" id="A0AAQ3KSE4"/>
<accession>A0AAQ3KSE4</accession>
<name>A0AAQ3KSE4_9LILI</name>